<protein>
    <submittedName>
        <fullName evidence="3">Copper amine oxidase N-terminal domain-containing protein</fullName>
    </submittedName>
</protein>
<name>A0AAP7A259_PAEAL</name>
<dbReference type="Gene3D" id="3.30.457.10">
    <property type="entry name" value="Copper amine oxidase-like, N-terminal domain"/>
    <property type="match status" value="1"/>
</dbReference>
<dbReference type="Proteomes" id="UP000552038">
    <property type="component" value="Unassembled WGS sequence"/>
</dbReference>
<dbReference type="SUPFAM" id="SSF55383">
    <property type="entry name" value="Copper amine oxidase, domain N"/>
    <property type="match status" value="1"/>
</dbReference>
<comment type="caution">
    <text evidence="3">The sequence shown here is derived from an EMBL/GenBank/DDBJ whole genome shotgun (WGS) entry which is preliminary data.</text>
</comment>
<sequence length="314" mass="35654">MCMKKFILSLLVSSLVLGSTLPVIGTAQAAEKKVEIVLNGKKINLGDSKPFQDKQGSVMVPIRFVSQALGAELGYGKENGVTKVVVKDEKNLVEMTVGQTNALVNGKTKNYGTKIVLSNGRTYVPLRLVGEGLGQKVEWDKVSRWVWIGDKSLHSPDELGAKKESVESYKKWFKNKDYLLKKRNQEKYEHVMIFKESLLPTSLLRDTLSIEPYVDPKSKITYLKIRAKTTATAGPIFYLTTKNDIRYRYPLDDMTIKNDDGTRYSFYKIWSRSDKTLDGIEDKKNLSLEDIMYIGFDRASDDYIPLMINPWKGK</sequence>
<evidence type="ECO:0000313" key="3">
    <source>
        <dbReference type="EMBL" id="NOJ74081.1"/>
    </source>
</evidence>
<keyword evidence="1" id="KW-0732">Signal</keyword>
<dbReference type="EMBL" id="JABFOR010000074">
    <property type="protein sequence ID" value="NOJ74081.1"/>
    <property type="molecule type" value="Genomic_DNA"/>
</dbReference>
<feature type="signal peptide" evidence="1">
    <location>
        <begin position="1"/>
        <end position="29"/>
    </location>
</feature>
<reference evidence="3 4" key="1">
    <citation type="submission" date="2020-05" db="EMBL/GenBank/DDBJ databases">
        <title>Whole genome sequencing and identification of novel metabolites from Paenibacillus alvei strain JR949.</title>
        <authorList>
            <person name="Rajendhran J."/>
            <person name="Sree Pranav P."/>
            <person name="Mahalakshmi B."/>
            <person name="Karthikeyan R."/>
        </authorList>
    </citation>
    <scope>NUCLEOTIDE SEQUENCE [LARGE SCALE GENOMIC DNA]</scope>
    <source>
        <strain evidence="3 4">JR949</strain>
    </source>
</reference>
<feature type="chain" id="PRO_5043021049" evidence="1">
    <location>
        <begin position="30"/>
        <end position="314"/>
    </location>
</feature>
<gene>
    <name evidence="3" type="ORF">HMI46_26585</name>
</gene>
<dbReference type="InterPro" id="IPR012854">
    <property type="entry name" value="Cu_amine_oxidase-like_N"/>
</dbReference>
<dbReference type="Pfam" id="PF07833">
    <property type="entry name" value="Cu_amine_oxidN1"/>
    <property type="match status" value="1"/>
</dbReference>
<accession>A0AAP7A259</accession>
<evidence type="ECO:0000313" key="4">
    <source>
        <dbReference type="Proteomes" id="UP000552038"/>
    </source>
</evidence>
<dbReference type="InterPro" id="IPR036582">
    <property type="entry name" value="Mao_N_sf"/>
</dbReference>
<evidence type="ECO:0000259" key="2">
    <source>
        <dbReference type="Pfam" id="PF07833"/>
    </source>
</evidence>
<feature type="domain" description="Copper amine oxidase-like N-terminal" evidence="2">
    <location>
        <begin position="37"/>
        <end position="146"/>
    </location>
</feature>
<organism evidence="3 4">
    <name type="scientific">Paenibacillus alvei</name>
    <name type="common">Bacillus alvei</name>
    <dbReference type="NCBI Taxonomy" id="44250"/>
    <lineage>
        <taxon>Bacteria</taxon>
        <taxon>Bacillati</taxon>
        <taxon>Bacillota</taxon>
        <taxon>Bacilli</taxon>
        <taxon>Bacillales</taxon>
        <taxon>Paenibacillaceae</taxon>
        <taxon>Paenibacillus</taxon>
    </lineage>
</organism>
<evidence type="ECO:0000256" key="1">
    <source>
        <dbReference type="SAM" id="SignalP"/>
    </source>
</evidence>
<dbReference type="AlphaFoldDB" id="A0AAP7A259"/>
<proteinExistence type="predicted"/>